<dbReference type="GO" id="GO:0015643">
    <property type="term" value="F:toxic substance binding"/>
    <property type="evidence" value="ECO:0007669"/>
    <property type="project" value="InterPro"/>
</dbReference>
<protein>
    <submittedName>
        <fullName evidence="3">Toxin-antitoxin system, antitoxin component, ribbon-helix-helix domain protein</fullName>
    </submittedName>
</protein>
<evidence type="ECO:0000313" key="3">
    <source>
        <dbReference type="EMBL" id="VBB46479.1"/>
    </source>
</evidence>
<dbReference type="InterPro" id="IPR007337">
    <property type="entry name" value="RelB/DinJ"/>
</dbReference>
<dbReference type="Pfam" id="PF04221">
    <property type="entry name" value="RelB"/>
    <property type="match status" value="1"/>
</dbReference>
<evidence type="ECO:0000256" key="1">
    <source>
        <dbReference type="ARBA" id="ARBA00010562"/>
    </source>
</evidence>
<dbReference type="GO" id="GO:0006351">
    <property type="term" value="P:DNA-templated transcription"/>
    <property type="evidence" value="ECO:0007669"/>
    <property type="project" value="TreeGrafter"/>
</dbReference>
<sequence>MGKSSTIRARIEPDLKGKAESIFQQLGLTTTQAITLFYKQVELKKGLPFDVAIPNEVTRKTFSDTDAGRDLIICNDADDMFKKLGI</sequence>
<dbReference type="InterPro" id="IPR026262">
    <property type="entry name" value="DinJ"/>
</dbReference>
<reference evidence="3" key="1">
    <citation type="submission" date="2018-07" db="EMBL/GenBank/DDBJ databases">
        <authorList>
            <consortium name="Genoscope - CEA"/>
            <person name="William W."/>
        </authorList>
    </citation>
    <scope>NUCLEOTIDE SEQUENCE</scope>
    <source>
        <strain evidence="3">IK1</strain>
    </source>
</reference>
<dbReference type="InterPro" id="IPR013321">
    <property type="entry name" value="Arc_rbn_hlx_hlx"/>
</dbReference>
<dbReference type="GO" id="GO:0000987">
    <property type="term" value="F:cis-regulatory region sequence-specific DNA binding"/>
    <property type="evidence" value="ECO:0007669"/>
    <property type="project" value="InterPro"/>
</dbReference>
<proteinExistence type="inferred from homology"/>
<dbReference type="PANTHER" id="PTHR38781">
    <property type="entry name" value="ANTITOXIN DINJ-RELATED"/>
    <property type="match status" value="1"/>
</dbReference>
<dbReference type="AlphaFoldDB" id="A0A653AEI2"/>
<accession>A0A653AEI2</accession>
<evidence type="ECO:0000256" key="2">
    <source>
        <dbReference type="ARBA" id="ARBA00022649"/>
    </source>
</evidence>
<name>A0A653AEI2_UNCDX</name>
<organism evidence="3">
    <name type="scientific">Uncultured Desulfatiglans sp</name>
    <dbReference type="NCBI Taxonomy" id="1748965"/>
    <lineage>
        <taxon>Bacteria</taxon>
        <taxon>Pseudomonadati</taxon>
        <taxon>Thermodesulfobacteriota</taxon>
        <taxon>Desulfobacteria</taxon>
        <taxon>Desulfatiglandales</taxon>
        <taxon>Desulfatiglandaceae</taxon>
        <taxon>Desulfatiglans</taxon>
        <taxon>environmental samples</taxon>
    </lineage>
</organism>
<dbReference type="NCBIfam" id="TIGR02384">
    <property type="entry name" value="RelB_DinJ"/>
    <property type="match status" value="1"/>
</dbReference>
<gene>
    <name evidence="3" type="ORF">TRIP_B40308</name>
</gene>
<dbReference type="Gene3D" id="1.10.1220.10">
    <property type="entry name" value="Met repressor-like"/>
    <property type="match status" value="1"/>
</dbReference>
<dbReference type="GO" id="GO:0044010">
    <property type="term" value="P:single-species biofilm formation"/>
    <property type="evidence" value="ECO:0007669"/>
    <property type="project" value="InterPro"/>
</dbReference>
<dbReference type="PANTHER" id="PTHR38781:SF1">
    <property type="entry name" value="ANTITOXIN DINJ-RELATED"/>
    <property type="match status" value="1"/>
</dbReference>
<keyword evidence="2" id="KW-1277">Toxin-antitoxin system</keyword>
<dbReference type="GO" id="GO:0006355">
    <property type="term" value="P:regulation of DNA-templated transcription"/>
    <property type="evidence" value="ECO:0007669"/>
    <property type="project" value="InterPro"/>
</dbReference>
<dbReference type="PIRSF" id="PIRSF003108">
    <property type="entry name" value="DinJ"/>
    <property type="match status" value="1"/>
</dbReference>
<dbReference type="EMBL" id="UPXX01000031">
    <property type="protein sequence ID" value="VBB46479.1"/>
    <property type="molecule type" value="Genomic_DNA"/>
</dbReference>
<comment type="similarity">
    <text evidence="1">Belongs to the RelB/DinJ antitoxin family.</text>
</comment>